<name>A0A0L6U6I0_9BASI</name>
<sequence>MVFVPYAPATKFNVFHLSLKGYELCEICNILRSRTQKIMSSDIHENLYNGNQLVLSIQAIQDNLVNKLCITFKKAEMVNIKRFLVAKYAWVEQMCLVSAKLLAFIKIIIPDKIAICDCELLQAFFQSPHGTPAHQLIIRQNPEQSRILPAIGLHGTLKQSEATHSTGRIIRHRIQYWFLIIPAPIEAPGLRKSVMMWAFFWFVSPYFPELNPNELCFASMNSKLCQTQILTYALDPAGGPLYFYSGSYLRFFIQALQKLLLSSSLSLSADLPWELIVWIRL</sequence>
<accession>A0A0L6U6I0</accession>
<proteinExistence type="predicted"/>
<evidence type="ECO:0000313" key="2">
    <source>
        <dbReference type="Proteomes" id="UP000037035"/>
    </source>
</evidence>
<keyword evidence="2" id="KW-1185">Reference proteome</keyword>
<reference evidence="1 2" key="1">
    <citation type="submission" date="2015-08" db="EMBL/GenBank/DDBJ databases">
        <title>Next Generation Sequencing and Analysis of the Genome of Puccinia sorghi L Schw, the Causal Agent of Maize Common Rust.</title>
        <authorList>
            <person name="Rochi L."/>
            <person name="Burguener G."/>
            <person name="Darino M."/>
            <person name="Turjanski A."/>
            <person name="Kreff E."/>
            <person name="Dieguez M.J."/>
            <person name="Sacco F."/>
        </authorList>
    </citation>
    <scope>NUCLEOTIDE SEQUENCE [LARGE SCALE GENOMIC DNA]</scope>
    <source>
        <strain evidence="1 2">RO10H11247</strain>
    </source>
</reference>
<protein>
    <submittedName>
        <fullName evidence="1">Uncharacterized protein</fullName>
    </submittedName>
</protein>
<dbReference type="EMBL" id="LAVV01015137">
    <property type="protein sequence ID" value="KNZ44139.1"/>
    <property type="molecule type" value="Genomic_DNA"/>
</dbReference>
<organism evidence="1 2">
    <name type="scientific">Puccinia sorghi</name>
    <dbReference type="NCBI Taxonomy" id="27349"/>
    <lineage>
        <taxon>Eukaryota</taxon>
        <taxon>Fungi</taxon>
        <taxon>Dikarya</taxon>
        <taxon>Basidiomycota</taxon>
        <taxon>Pucciniomycotina</taxon>
        <taxon>Pucciniomycetes</taxon>
        <taxon>Pucciniales</taxon>
        <taxon>Pucciniaceae</taxon>
        <taxon>Puccinia</taxon>
    </lineage>
</organism>
<gene>
    <name evidence="1" type="ORF">VP01_947g6</name>
</gene>
<dbReference type="PANTHER" id="PTHR46564:SF1">
    <property type="entry name" value="TRANSPOSASE"/>
    <property type="match status" value="1"/>
</dbReference>
<dbReference type="VEuPathDB" id="FungiDB:VP01_947g6"/>
<dbReference type="Proteomes" id="UP000037035">
    <property type="component" value="Unassembled WGS sequence"/>
</dbReference>
<dbReference type="AlphaFoldDB" id="A0A0L6U6I0"/>
<evidence type="ECO:0000313" key="1">
    <source>
        <dbReference type="EMBL" id="KNZ44139.1"/>
    </source>
</evidence>
<dbReference type="STRING" id="27349.A0A0L6U6I0"/>
<dbReference type="PANTHER" id="PTHR46564">
    <property type="entry name" value="TRANSPOSASE"/>
    <property type="match status" value="1"/>
</dbReference>
<comment type="caution">
    <text evidence="1">The sequence shown here is derived from an EMBL/GenBank/DDBJ whole genome shotgun (WGS) entry which is preliminary data.</text>
</comment>